<reference evidence="3 4" key="1">
    <citation type="submission" date="2020-08" db="EMBL/GenBank/DDBJ databases">
        <authorList>
            <person name="Koutsovoulos G."/>
            <person name="Danchin GJ E."/>
        </authorList>
    </citation>
    <scope>NUCLEOTIDE SEQUENCE [LARGE SCALE GENOMIC DNA]</scope>
</reference>
<feature type="compositionally biased region" description="Polar residues" evidence="1">
    <location>
        <begin position="26"/>
        <end position="36"/>
    </location>
</feature>
<feature type="compositionally biased region" description="Low complexity" evidence="1">
    <location>
        <begin position="260"/>
        <end position="271"/>
    </location>
</feature>
<dbReference type="AlphaFoldDB" id="A0A6V7UUW3"/>
<dbReference type="InterPro" id="IPR019844">
    <property type="entry name" value="CSD_CS"/>
</dbReference>
<dbReference type="OrthoDB" id="203339at2759"/>
<dbReference type="GO" id="GO:0003676">
    <property type="term" value="F:nucleic acid binding"/>
    <property type="evidence" value="ECO:0007669"/>
    <property type="project" value="InterPro"/>
</dbReference>
<name>A0A6V7UUW3_MELEN</name>
<evidence type="ECO:0000313" key="3">
    <source>
        <dbReference type="EMBL" id="CAD2165944.1"/>
    </source>
</evidence>
<feature type="domain" description="CSD" evidence="2">
    <location>
        <begin position="48"/>
        <end position="117"/>
    </location>
</feature>
<dbReference type="Gene3D" id="2.40.50.140">
    <property type="entry name" value="Nucleic acid-binding proteins"/>
    <property type="match status" value="1"/>
</dbReference>
<dbReference type="PROSITE" id="PS51857">
    <property type="entry name" value="CSD_2"/>
    <property type="match status" value="1"/>
</dbReference>
<accession>A0A6V7UUW3</accession>
<feature type="region of interest" description="Disordered" evidence="1">
    <location>
        <begin position="128"/>
        <end position="327"/>
    </location>
</feature>
<protein>
    <recommendedName>
        <fullName evidence="2">CSD domain-containing protein</fullName>
    </recommendedName>
</protein>
<evidence type="ECO:0000259" key="2">
    <source>
        <dbReference type="PROSITE" id="PS51857"/>
    </source>
</evidence>
<dbReference type="PANTHER" id="PTHR11544">
    <property type="entry name" value="COLD SHOCK DOMAIN CONTAINING PROTEINS"/>
    <property type="match status" value="1"/>
</dbReference>
<dbReference type="CDD" id="cd04458">
    <property type="entry name" value="CSP_CDS"/>
    <property type="match status" value="1"/>
</dbReference>
<gene>
    <name evidence="3" type="ORF">MENT_LOCUS17501</name>
</gene>
<feature type="compositionally biased region" description="Basic and acidic residues" evidence="1">
    <location>
        <begin position="241"/>
        <end position="258"/>
    </location>
</feature>
<dbReference type="FunFam" id="2.40.50.140:FF:000274">
    <property type="entry name" value="Mitochondrial RNA binding protein"/>
    <property type="match status" value="1"/>
</dbReference>
<dbReference type="Proteomes" id="UP000580250">
    <property type="component" value="Unassembled WGS sequence"/>
</dbReference>
<organism evidence="3 4">
    <name type="scientific">Meloidogyne enterolobii</name>
    <name type="common">Root-knot nematode worm</name>
    <name type="synonym">Meloidogyne mayaguensis</name>
    <dbReference type="NCBI Taxonomy" id="390850"/>
    <lineage>
        <taxon>Eukaryota</taxon>
        <taxon>Metazoa</taxon>
        <taxon>Ecdysozoa</taxon>
        <taxon>Nematoda</taxon>
        <taxon>Chromadorea</taxon>
        <taxon>Rhabditida</taxon>
        <taxon>Tylenchina</taxon>
        <taxon>Tylenchomorpha</taxon>
        <taxon>Tylenchoidea</taxon>
        <taxon>Meloidogynidae</taxon>
        <taxon>Meloidogyninae</taxon>
        <taxon>Meloidogyne</taxon>
    </lineage>
</organism>
<comment type="caution">
    <text evidence="3">The sequence shown here is derived from an EMBL/GenBank/DDBJ whole genome shotgun (WGS) entry which is preliminary data.</text>
</comment>
<feature type="compositionally biased region" description="Basic residues" evidence="1">
    <location>
        <begin position="137"/>
        <end position="152"/>
    </location>
</feature>
<feature type="compositionally biased region" description="Basic and acidic residues" evidence="1">
    <location>
        <begin position="316"/>
        <end position="327"/>
    </location>
</feature>
<dbReference type="SUPFAM" id="SSF50249">
    <property type="entry name" value="Nucleic acid-binding proteins"/>
    <property type="match status" value="1"/>
</dbReference>
<proteinExistence type="predicted"/>
<evidence type="ECO:0000256" key="1">
    <source>
        <dbReference type="SAM" id="MobiDB-lite"/>
    </source>
</evidence>
<dbReference type="PROSITE" id="PS00352">
    <property type="entry name" value="CSD_1"/>
    <property type="match status" value="1"/>
</dbReference>
<sequence>MADNKENGDTKTAVEVKEGVKDVVDSTISSPPTNGKQQKEQKKIVAERVTGIVKWFNVMNGYGFICRDDTNEDIFVHNSAISKNNPEKAQRSLGDGEKVLFDVVEGTKGPEANNVTGPEGQNVVGSKYAADASQQRRYPRRNFYRVRNRPRGNRLSAGAPTGENGGTGEGKDTAPGEGVIDANGGGGDGQPRKEQQKGQGRGGVRRRFRRSGNQGEQQQQGVPGGGGGGHNRRRASGGGDAGKKQIAREGEGGEEHNNKNVKGNNNSNRPANGGGGGFGGGWRRRQGGGKGGAPPPLPHAPALDQQPGGGGGIKTEPAEEQKVDKAW</sequence>
<feature type="compositionally biased region" description="Gly residues" evidence="1">
    <location>
        <begin position="272"/>
        <end position="281"/>
    </location>
</feature>
<dbReference type="InterPro" id="IPR002059">
    <property type="entry name" value="CSP_DNA-bd"/>
</dbReference>
<feature type="compositionally biased region" description="Low complexity" evidence="1">
    <location>
        <begin position="211"/>
        <end position="221"/>
    </location>
</feature>
<feature type="compositionally biased region" description="Basic and acidic residues" evidence="1">
    <location>
        <begin position="1"/>
        <end position="24"/>
    </location>
</feature>
<dbReference type="EMBL" id="CAJEWN010000113">
    <property type="protein sequence ID" value="CAD2165944.1"/>
    <property type="molecule type" value="Genomic_DNA"/>
</dbReference>
<dbReference type="InterPro" id="IPR011129">
    <property type="entry name" value="CSD"/>
</dbReference>
<feature type="region of interest" description="Disordered" evidence="1">
    <location>
        <begin position="1"/>
        <end position="42"/>
    </location>
</feature>
<dbReference type="PRINTS" id="PR00050">
    <property type="entry name" value="COLDSHOCK"/>
</dbReference>
<dbReference type="Pfam" id="PF00313">
    <property type="entry name" value="CSD"/>
    <property type="match status" value="1"/>
</dbReference>
<evidence type="ECO:0000313" key="4">
    <source>
        <dbReference type="Proteomes" id="UP000580250"/>
    </source>
</evidence>
<dbReference type="SMART" id="SM00357">
    <property type="entry name" value="CSP"/>
    <property type="match status" value="1"/>
</dbReference>
<dbReference type="InterPro" id="IPR050181">
    <property type="entry name" value="Cold_shock_domain"/>
</dbReference>
<dbReference type="InterPro" id="IPR012340">
    <property type="entry name" value="NA-bd_OB-fold"/>
</dbReference>